<evidence type="ECO:0000313" key="2">
    <source>
        <dbReference type="Proteomes" id="UP001056778"/>
    </source>
</evidence>
<reference evidence="1" key="1">
    <citation type="submission" date="2022-04" db="EMBL/GenBank/DDBJ databases">
        <title>Chromosome-scale genome assembly of Holotrichia oblita Faldermann.</title>
        <authorList>
            <person name="Rongchong L."/>
        </authorList>
    </citation>
    <scope>NUCLEOTIDE SEQUENCE</scope>
    <source>
        <strain evidence="1">81SQS9</strain>
    </source>
</reference>
<keyword evidence="2" id="KW-1185">Reference proteome</keyword>
<protein>
    <submittedName>
        <fullName evidence="1">Uncharacterized protein</fullName>
    </submittedName>
</protein>
<proteinExistence type="predicted"/>
<evidence type="ECO:0000313" key="1">
    <source>
        <dbReference type="EMBL" id="KAI4468041.1"/>
    </source>
</evidence>
<gene>
    <name evidence="1" type="ORF">MML48_2g00008999</name>
</gene>
<dbReference type="EMBL" id="CM043016">
    <property type="protein sequence ID" value="KAI4468041.1"/>
    <property type="molecule type" value="Genomic_DNA"/>
</dbReference>
<sequence length="342" mass="39478">MPSRSGVEPPCRAIAALPHTDATTGGFDYTILTIMFNRKRVGDVQYLQLATYNLSNTCSANEQACMEALTPLEKILSRRFKRVVTEGKGSKPIPILFSNRMQKFIKCIIEIGTNSAVVPTSNPYLFANPESENRWMSGTNIMRKLAQNCGVERPSLLTSTRFRKHIATTLQLMNMEEYEMEQTATFMGHTKKTHLSILNFRLPQDIFQTAKVAKILLLLEKENNNVITSPFPQSDKNPWYDEEEINLNLDKERLDQKRKREQINKKSLINKLNVFQNLQSVRHRWTATEKRLVINYFKSHISKKLAPNKHECEQLIGKHKDIFGGVNWVLIKTLVYNSYRQK</sequence>
<name>A0ACB9TML6_HOLOL</name>
<accession>A0ACB9TML6</accession>
<organism evidence="1 2">
    <name type="scientific">Holotrichia oblita</name>
    <name type="common">Chafer beetle</name>
    <dbReference type="NCBI Taxonomy" id="644536"/>
    <lineage>
        <taxon>Eukaryota</taxon>
        <taxon>Metazoa</taxon>
        <taxon>Ecdysozoa</taxon>
        <taxon>Arthropoda</taxon>
        <taxon>Hexapoda</taxon>
        <taxon>Insecta</taxon>
        <taxon>Pterygota</taxon>
        <taxon>Neoptera</taxon>
        <taxon>Endopterygota</taxon>
        <taxon>Coleoptera</taxon>
        <taxon>Polyphaga</taxon>
        <taxon>Scarabaeiformia</taxon>
        <taxon>Scarabaeidae</taxon>
        <taxon>Melolonthinae</taxon>
        <taxon>Holotrichia</taxon>
    </lineage>
</organism>
<dbReference type="Proteomes" id="UP001056778">
    <property type="component" value="Chromosome 2"/>
</dbReference>
<comment type="caution">
    <text evidence="1">The sequence shown here is derived from an EMBL/GenBank/DDBJ whole genome shotgun (WGS) entry which is preliminary data.</text>
</comment>